<protein>
    <submittedName>
        <fullName evidence="1">Uncharacterized protein</fullName>
    </submittedName>
</protein>
<dbReference type="PANTHER" id="PTHR34068:SF1">
    <property type="entry name" value="UPF0145 PROTEIN YBJQ"/>
    <property type="match status" value="1"/>
</dbReference>
<proteinExistence type="predicted"/>
<name>A0A8D6PU08_9EURY</name>
<dbReference type="RefSeq" id="WP_214400626.1">
    <property type="nucleotide sequence ID" value="NZ_LR792632.1"/>
</dbReference>
<evidence type="ECO:0000313" key="2">
    <source>
        <dbReference type="Proteomes" id="UP000679213"/>
    </source>
</evidence>
<dbReference type="InterPro" id="IPR002765">
    <property type="entry name" value="UPF0145_YbjQ-like"/>
</dbReference>
<dbReference type="Gene3D" id="3.30.110.70">
    <property type="entry name" value="Hypothetical protein apc22750. Chain B"/>
    <property type="match status" value="1"/>
</dbReference>
<dbReference type="EMBL" id="LR792632">
    <property type="protein sequence ID" value="CAB3288545.1"/>
    <property type="molecule type" value="Genomic_DNA"/>
</dbReference>
<dbReference type="PANTHER" id="PTHR34068">
    <property type="entry name" value="UPF0145 PROTEIN YBJQ"/>
    <property type="match status" value="1"/>
</dbReference>
<dbReference type="GeneID" id="65883587"/>
<dbReference type="Proteomes" id="UP000679213">
    <property type="component" value="Chromosome I"/>
</dbReference>
<keyword evidence="2" id="KW-1185">Reference proteome</keyword>
<dbReference type="Pfam" id="PF01906">
    <property type="entry name" value="YbjQ_1"/>
    <property type="match status" value="1"/>
</dbReference>
<dbReference type="InterPro" id="IPR035439">
    <property type="entry name" value="UPF0145_dom_sf"/>
</dbReference>
<evidence type="ECO:0000313" key="1">
    <source>
        <dbReference type="EMBL" id="CAB3288545.1"/>
    </source>
</evidence>
<accession>A0A8D6PU08</accession>
<reference evidence="1 2" key="1">
    <citation type="submission" date="2020-04" db="EMBL/GenBank/DDBJ databases">
        <authorList>
            <consortium name="Genoscope - CEA"/>
            <person name="William W."/>
        </authorList>
    </citation>
    <scope>NUCLEOTIDE SEQUENCE [LARGE SCALE GENOMIC DNA]</scope>
    <source>
        <strain evidence="1 2">SG7</strain>
    </source>
</reference>
<sequence>MITSTTDHLEGFKIVKYLGVVIGYGDDPEDALDDLIEVSKELGANAIIGVRIFNEVMTEIACDKNYSIPELTYYAYGTAVIVEPKDNEK</sequence>
<organism evidence="1 2">
    <name type="scientific">Methanocaldococcus lauensis</name>
    <dbReference type="NCBI Taxonomy" id="2546128"/>
    <lineage>
        <taxon>Archaea</taxon>
        <taxon>Methanobacteriati</taxon>
        <taxon>Methanobacteriota</taxon>
        <taxon>Methanomada group</taxon>
        <taxon>Methanococci</taxon>
        <taxon>Methanococcales</taxon>
        <taxon>Methanocaldococcaceae</taxon>
        <taxon>Methanocaldococcus</taxon>
    </lineage>
</organism>
<dbReference type="AlphaFoldDB" id="A0A8D6PU08"/>
<dbReference type="SUPFAM" id="SSF117782">
    <property type="entry name" value="YbjQ-like"/>
    <property type="match status" value="1"/>
</dbReference>
<gene>
    <name evidence="1" type="ORF">MLAUSG7_0780</name>
</gene>
<dbReference type="KEGG" id="mesg:MLAUSG7_0780"/>